<dbReference type="Proteomes" id="UP000095286">
    <property type="component" value="Unplaced"/>
</dbReference>
<accession>A0AC35U1X9</accession>
<protein>
    <submittedName>
        <fullName evidence="2">Succinate--CoA ligase [GDP-forming] subunit beta, mitochondrial</fullName>
    </submittedName>
</protein>
<sequence>MLRQIQSLSKNFRSVVKLEQRRNLNLQEYQSKTLLDKYGCSIQKFIVAGDKSEVETKLKTFDQNEYVVKAQILAGGRGKGYLLEGPKGLSGVFITKNKDKAIEAATNMLKKRLVTKQTSKEGAKIEKVMVCESINIIRETYLAILMDRDSNGPVVVASPEGGVDIEEVAEKTPELIFKQKIDISVGITDAQANDIAGKLKFKGNLQIKAAEEIKKLYELFINVDGTQVEINPFVETDDNRVVHVDAKFNFDDNAFFRQKEIFALDNNEEQDKREVEAQKFNLNYIGMEGNIACLVNGAGLAMATMDIIELHGGKPANFLDVGGSVNESQVYEALRIISSDPQVKSILVNIFGGIVNCETIANGLVQAFSKINLSVPLIVRLEGTNVEKAREILAKSGLDITTASNLDDAAKKAVKSIQF</sequence>
<evidence type="ECO:0000313" key="2">
    <source>
        <dbReference type="WBParaSite" id="RSKR_0000684600.1"/>
    </source>
</evidence>
<name>A0AC35U1X9_9BILA</name>
<reference evidence="2" key="1">
    <citation type="submission" date="2016-11" db="UniProtKB">
        <authorList>
            <consortium name="WormBaseParasite"/>
        </authorList>
    </citation>
    <scope>IDENTIFICATION</scope>
    <source>
        <strain evidence="2">KR3021</strain>
    </source>
</reference>
<organism evidence="1 2">
    <name type="scientific">Rhabditophanes sp. KR3021</name>
    <dbReference type="NCBI Taxonomy" id="114890"/>
    <lineage>
        <taxon>Eukaryota</taxon>
        <taxon>Metazoa</taxon>
        <taxon>Ecdysozoa</taxon>
        <taxon>Nematoda</taxon>
        <taxon>Chromadorea</taxon>
        <taxon>Rhabditida</taxon>
        <taxon>Tylenchina</taxon>
        <taxon>Panagrolaimomorpha</taxon>
        <taxon>Strongyloidoidea</taxon>
        <taxon>Alloionematidae</taxon>
        <taxon>Rhabditophanes</taxon>
    </lineage>
</organism>
<evidence type="ECO:0000313" key="1">
    <source>
        <dbReference type="Proteomes" id="UP000095286"/>
    </source>
</evidence>
<dbReference type="WBParaSite" id="RSKR_0000684600.1">
    <property type="protein sequence ID" value="RSKR_0000684600.1"/>
    <property type="gene ID" value="RSKR_0000684600"/>
</dbReference>
<proteinExistence type="predicted"/>